<feature type="transmembrane region" description="Helical" evidence="7">
    <location>
        <begin position="268"/>
        <end position="295"/>
    </location>
</feature>
<comment type="subcellular location">
    <subcellularLocation>
        <location evidence="1">Membrane</location>
        <topology evidence="1">Multi-pass membrane protein</topology>
    </subcellularLocation>
</comment>
<feature type="transmembrane region" description="Helical" evidence="7">
    <location>
        <begin position="120"/>
        <end position="139"/>
    </location>
</feature>
<dbReference type="InterPro" id="IPR001046">
    <property type="entry name" value="NRAMP_fam"/>
</dbReference>
<proteinExistence type="predicted"/>
<reference evidence="8 9" key="1">
    <citation type="submission" date="2016-10" db="EMBL/GenBank/DDBJ databases">
        <authorList>
            <person name="de Groot N.N."/>
        </authorList>
    </citation>
    <scope>NUCLEOTIDE SEQUENCE [LARGE SCALE GENOMIC DNA]</scope>
    <source>
        <strain evidence="8 9">CGMCC 1.9156</strain>
    </source>
</reference>
<evidence type="ECO:0000313" key="8">
    <source>
        <dbReference type="EMBL" id="SFF18226.1"/>
    </source>
</evidence>
<dbReference type="STRING" id="655355.SAMN05216283_10324"/>
<accession>A0A1I2GNG3</accession>
<evidence type="ECO:0000256" key="1">
    <source>
        <dbReference type="ARBA" id="ARBA00004141"/>
    </source>
</evidence>
<dbReference type="GO" id="GO:0015293">
    <property type="term" value="F:symporter activity"/>
    <property type="evidence" value="ECO:0007669"/>
    <property type="project" value="UniProtKB-KW"/>
</dbReference>
<evidence type="ECO:0000256" key="6">
    <source>
        <dbReference type="ARBA" id="ARBA00023136"/>
    </source>
</evidence>
<feature type="transmembrane region" description="Helical" evidence="7">
    <location>
        <begin position="40"/>
        <end position="59"/>
    </location>
</feature>
<dbReference type="GO" id="GO:0034755">
    <property type="term" value="P:iron ion transmembrane transport"/>
    <property type="evidence" value="ECO:0007669"/>
    <property type="project" value="TreeGrafter"/>
</dbReference>
<dbReference type="Proteomes" id="UP000198964">
    <property type="component" value="Unassembled WGS sequence"/>
</dbReference>
<organism evidence="8 9">
    <name type="scientific">Sunxiuqinia elliptica</name>
    <dbReference type="NCBI Taxonomy" id="655355"/>
    <lineage>
        <taxon>Bacteria</taxon>
        <taxon>Pseudomonadati</taxon>
        <taxon>Bacteroidota</taxon>
        <taxon>Bacteroidia</taxon>
        <taxon>Marinilabiliales</taxon>
        <taxon>Prolixibacteraceae</taxon>
        <taxon>Sunxiuqinia</taxon>
    </lineage>
</organism>
<evidence type="ECO:0000256" key="2">
    <source>
        <dbReference type="ARBA" id="ARBA00022448"/>
    </source>
</evidence>
<dbReference type="EMBL" id="FONW01000003">
    <property type="protein sequence ID" value="SFF18226.1"/>
    <property type="molecule type" value="Genomic_DNA"/>
</dbReference>
<feature type="transmembrane region" description="Helical" evidence="7">
    <location>
        <begin position="79"/>
        <end position="100"/>
    </location>
</feature>
<name>A0A1I2GNG3_9BACT</name>
<dbReference type="GO" id="GO:0005384">
    <property type="term" value="F:manganese ion transmembrane transporter activity"/>
    <property type="evidence" value="ECO:0007669"/>
    <property type="project" value="TreeGrafter"/>
</dbReference>
<protein>
    <submittedName>
        <fullName evidence="8">NRAMP (Natural resistance-associated macrophage protein) metal ion transporters</fullName>
    </submittedName>
</protein>
<gene>
    <name evidence="8" type="ORF">SAMN05216283_10324</name>
</gene>
<feature type="transmembrane region" description="Helical" evidence="7">
    <location>
        <begin position="146"/>
        <end position="164"/>
    </location>
</feature>
<evidence type="ECO:0000256" key="5">
    <source>
        <dbReference type="ARBA" id="ARBA00022989"/>
    </source>
</evidence>
<feature type="transmembrane region" description="Helical" evidence="7">
    <location>
        <begin position="184"/>
        <end position="207"/>
    </location>
</feature>
<keyword evidence="6 7" id="KW-0472">Membrane</keyword>
<dbReference type="GO" id="GO:0005886">
    <property type="term" value="C:plasma membrane"/>
    <property type="evidence" value="ECO:0007669"/>
    <property type="project" value="TreeGrafter"/>
</dbReference>
<evidence type="ECO:0000256" key="4">
    <source>
        <dbReference type="ARBA" id="ARBA00022847"/>
    </source>
</evidence>
<keyword evidence="4" id="KW-0769">Symport</keyword>
<dbReference type="NCBIfam" id="NF037982">
    <property type="entry name" value="Nramp_1"/>
    <property type="match status" value="1"/>
</dbReference>
<dbReference type="PANTHER" id="PTHR11706:SF33">
    <property type="entry name" value="NATURAL RESISTANCE-ASSOCIATED MACROPHAGE PROTEIN 2"/>
    <property type="match status" value="1"/>
</dbReference>
<keyword evidence="2" id="KW-0813">Transport</keyword>
<dbReference type="PANTHER" id="PTHR11706">
    <property type="entry name" value="SOLUTE CARRIER PROTEIN FAMILY 11 MEMBER"/>
    <property type="match status" value="1"/>
</dbReference>
<dbReference type="AlphaFoldDB" id="A0A1I2GNG3"/>
<dbReference type="RefSeq" id="WP_093919464.1">
    <property type="nucleotide sequence ID" value="NZ_FONW01000003.1"/>
</dbReference>
<feature type="transmembrane region" description="Helical" evidence="7">
    <location>
        <begin position="227"/>
        <end position="248"/>
    </location>
</feature>
<feature type="transmembrane region" description="Helical" evidence="7">
    <location>
        <begin position="316"/>
        <end position="333"/>
    </location>
</feature>
<keyword evidence="9" id="KW-1185">Reference proteome</keyword>
<evidence type="ECO:0000256" key="3">
    <source>
        <dbReference type="ARBA" id="ARBA00022692"/>
    </source>
</evidence>
<feature type="transmembrane region" description="Helical" evidence="7">
    <location>
        <begin position="375"/>
        <end position="397"/>
    </location>
</feature>
<dbReference type="GO" id="GO:0015086">
    <property type="term" value="F:cadmium ion transmembrane transporter activity"/>
    <property type="evidence" value="ECO:0007669"/>
    <property type="project" value="TreeGrafter"/>
</dbReference>
<dbReference type="Pfam" id="PF01566">
    <property type="entry name" value="Nramp"/>
    <property type="match status" value="1"/>
</dbReference>
<feature type="transmembrane region" description="Helical" evidence="7">
    <location>
        <begin position="12"/>
        <end position="34"/>
    </location>
</feature>
<sequence length="407" mass="43853">MRTKLIDLLKVIGPGFIMASVVLGPGSITVASRIGSEHGYSFLWVIVLAAVFMMVYASMGTRLGVVSEKSVLEVISLSYGRWFAVLIGLSTFLSTSSFQFGNNLGIGIGMQGITGIDERVWPLIFTPLALLLLFWAKNLYKVLEKLMMAIVMIMIVAFMVNLILTKPNLVSVGMGFIPRAFSIGQVEVIVALMATSFALSAAIYQAYLAQDKGWKKEQLSRGLKDTFAGIAFLSTISATIIITSATALKPRGIVVSSAADMAQQMDALFGGVSKIIFSLGLCAAAFSSLMVNAVIGGGLLSDSLGLGRSMNEKMPKIFTAIILLLGMFVAIFFRGNVIYALVMAQASSMMAVPAIAIGLLLVANQRKLMGAHRNTLLQNAIAIIGLICIMVMIYFMYQKLEQFFNVL</sequence>
<evidence type="ECO:0000313" key="9">
    <source>
        <dbReference type="Proteomes" id="UP000198964"/>
    </source>
</evidence>
<feature type="transmembrane region" description="Helical" evidence="7">
    <location>
        <begin position="339"/>
        <end position="363"/>
    </location>
</feature>
<keyword evidence="3 7" id="KW-0812">Transmembrane</keyword>
<evidence type="ECO:0000256" key="7">
    <source>
        <dbReference type="SAM" id="Phobius"/>
    </source>
</evidence>
<keyword evidence="5 7" id="KW-1133">Transmembrane helix</keyword>
<dbReference type="Gene3D" id="1.20.1740.10">
    <property type="entry name" value="Amino acid/polyamine transporter I"/>
    <property type="match status" value="1"/>
</dbReference>